<dbReference type="AlphaFoldDB" id="A0A0L1JUW4"/>
<protein>
    <submittedName>
        <fullName evidence="3">Xaa-Pro dipeptidase</fullName>
    </submittedName>
</protein>
<dbReference type="PANTHER" id="PTHR46112:SF2">
    <property type="entry name" value="XAA-PRO AMINOPEPTIDASE P-RELATED"/>
    <property type="match status" value="1"/>
</dbReference>
<dbReference type="SUPFAM" id="SSF55920">
    <property type="entry name" value="Creatinase/aminopeptidase"/>
    <property type="match status" value="1"/>
</dbReference>
<dbReference type="InterPro" id="IPR036005">
    <property type="entry name" value="Creatinase/aminopeptidase-like"/>
</dbReference>
<dbReference type="InterPro" id="IPR050659">
    <property type="entry name" value="Peptidase_M24B"/>
</dbReference>
<dbReference type="Pfam" id="PF01321">
    <property type="entry name" value="Creatinase_N"/>
    <property type="match status" value="1"/>
</dbReference>
<dbReference type="InterPro" id="IPR000587">
    <property type="entry name" value="Creatinase_N"/>
</dbReference>
<dbReference type="Gene3D" id="3.40.350.10">
    <property type="entry name" value="Creatinase/prolidase N-terminal domain"/>
    <property type="match status" value="1"/>
</dbReference>
<evidence type="ECO:0000313" key="3">
    <source>
        <dbReference type="EMBL" id="KNG95467.1"/>
    </source>
</evidence>
<accession>A0A0L1JUW4</accession>
<dbReference type="InterPro" id="IPR000994">
    <property type="entry name" value="Pept_M24"/>
</dbReference>
<dbReference type="InterPro" id="IPR029149">
    <property type="entry name" value="Creatin/AminoP/Spt16_N"/>
</dbReference>
<dbReference type="Pfam" id="PF00557">
    <property type="entry name" value="Peptidase_M24"/>
    <property type="match status" value="1"/>
</dbReference>
<sequence>MTPPLFERSEYADRQARARAALREAGLDALLVFAPESMFWLTGYDTFGFAMFQCMVLRADGGIDLLTRLPDLRQAQNTSVLADDQIHVWSEVEGANSAQDLAELCRMRGLAGARMGIETQTAGLTHWNGQAVAAALPGLVEASSLIRTLRHVKSPTELAMIRRAAELSDDALDAALATAGPGAFEGDIHAAMQSAILSGGGEPAGNETVIGSGPNALLCRSYAGRRHLDAEDQLTLEWSGSFGRYHAAMMRTIVIGTPSDTHKRMHAACDEALAACEAAIRPGAPMSDVYDAHARVFDAHGFAEARLQACGYGMGAVYNPIWVEFPMFYAGNPLPMQVGQVFFLHMILMDSAMGCAMTLGHSVEVTETGPKRLSRHGTHLLTA</sequence>
<dbReference type="OrthoDB" id="8286321at2"/>
<gene>
    <name evidence="3" type="ORF">ATO11_02375</name>
</gene>
<keyword evidence="4" id="KW-1185">Reference proteome</keyword>
<proteinExistence type="predicted"/>
<evidence type="ECO:0000259" key="1">
    <source>
        <dbReference type="Pfam" id="PF00557"/>
    </source>
</evidence>
<dbReference type="Proteomes" id="UP000036938">
    <property type="component" value="Unassembled WGS sequence"/>
</dbReference>
<organism evidence="3 4">
    <name type="scientific">Pseudaestuariivita atlantica</name>
    <dbReference type="NCBI Taxonomy" id="1317121"/>
    <lineage>
        <taxon>Bacteria</taxon>
        <taxon>Pseudomonadati</taxon>
        <taxon>Pseudomonadota</taxon>
        <taxon>Alphaproteobacteria</taxon>
        <taxon>Rhodobacterales</taxon>
        <taxon>Paracoccaceae</taxon>
        <taxon>Pseudaestuariivita</taxon>
    </lineage>
</organism>
<feature type="domain" description="Peptidase M24" evidence="1">
    <location>
        <begin position="160"/>
        <end position="367"/>
    </location>
</feature>
<reference evidence="3 4" key="1">
    <citation type="journal article" date="2015" name="Int. J. Syst. Evol. Microbiol.">
        <title>Aestuariivita atlantica sp. nov., isolated from deep sea sediment of the Atlantic Ocean.</title>
        <authorList>
            <person name="Li G."/>
            <person name="Lai Q."/>
            <person name="Du Y."/>
            <person name="Liu X."/>
            <person name="Sun F."/>
            <person name="Shao Z."/>
        </authorList>
    </citation>
    <scope>NUCLEOTIDE SEQUENCE [LARGE SCALE GENOMIC DNA]</scope>
    <source>
        <strain evidence="3 4">22II-S11-z3</strain>
    </source>
</reference>
<dbReference type="RefSeq" id="WP_050529203.1">
    <property type="nucleotide sequence ID" value="NZ_AQQZ01000001.1"/>
</dbReference>
<dbReference type="EMBL" id="AQQZ01000001">
    <property type="protein sequence ID" value="KNG95467.1"/>
    <property type="molecule type" value="Genomic_DNA"/>
</dbReference>
<comment type="caution">
    <text evidence="3">The sequence shown here is derived from an EMBL/GenBank/DDBJ whole genome shotgun (WGS) entry which is preliminary data.</text>
</comment>
<dbReference type="PANTHER" id="PTHR46112">
    <property type="entry name" value="AMINOPEPTIDASE"/>
    <property type="match status" value="1"/>
</dbReference>
<name>A0A0L1JUW4_9RHOB</name>
<dbReference type="Gene3D" id="3.90.230.10">
    <property type="entry name" value="Creatinase/methionine aminopeptidase superfamily"/>
    <property type="match status" value="1"/>
</dbReference>
<dbReference type="CDD" id="cd01066">
    <property type="entry name" value="APP_MetAP"/>
    <property type="match status" value="1"/>
</dbReference>
<feature type="domain" description="Creatinase N-terminal" evidence="2">
    <location>
        <begin position="14"/>
        <end position="152"/>
    </location>
</feature>
<evidence type="ECO:0000259" key="2">
    <source>
        <dbReference type="Pfam" id="PF01321"/>
    </source>
</evidence>
<dbReference type="STRING" id="1317121.ATO11_02375"/>
<dbReference type="SUPFAM" id="SSF53092">
    <property type="entry name" value="Creatinase/prolidase N-terminal domain"/>
    <property type="match status" value="1"/>
</dbReference>
<evidence type="ECO:0000313" key="4">
    <source>
        <dbReference type="Proteomes" id="UP000036938"/>
    </source>
</evidence>